<accession>A0A378JI33</accession>
<keyword evidence="1" id="KW-0812">Transmembrane</keyword>
<evidence type="ECO:0000313" key="3">
    <source>
        <dbReference type="Proteomes" id="UP000254794"/>
    </source>
</evidence>
<gene>
    <name evidence="2" type="primary">pilW</name>
    <name evidence="2" type="ORF">NCTC13316_00770</name>
</gene>
<organism evidence="2 3">
    <name type="scientific">Legionella busanensis</name>
    <dbReference type="NCBI Taxonomy" id="190655"/>
    <lineage>
        <taxon>Bacteria</taxon>
        <taxon>Pseudomonadati</taxon>
        <taxon>Pseudomonadota</taxon>
        <taxon>Gammaproteobacteria</taxon>
        <taxon>Legionellales</taxon>
        <taxon>Legionellaceae</taxon>
        <taxon>Legionella</taxon>
    </lineage>
</organism>
<dbReference type="RefSeq" id="WP_115330387.1">
    <property type="nucleotide sequence ID" value="NZ_CAAAHP010000004.1"/>
</dbReference>
<dbReference type="Proteomes" id="UP000254794">
    <property type="component" value="Unassembled WGS sequence"/>
</dbReference>
<protein>
    <submittedName>
        <fullName evidence="2">Type IV pilus assembly protein PilW</fullName>
    </submittedName>
</protein>
<dbReference type="AlphaFoldDB" id="A0A378JI33"/>
<dbReference type="OrthoDB" id="5296662at2"/>
<feature type="transmembrane region" description="Helical" evidence="1">
    <location>
        <begin position="6"/>
        <end position="30"/>
    </location>
</feature>
<sequence length="334" mass="36198">MKSAGFTILEFLIATTIGTLLVAGIGAVYLSNKATFSIQSALARLQENGRYANYILARDIRMAGFQGCTNQRQVTLTNLVSNYSTMLNYDKPLQGFSSSGTSFTPSLPANISSKSPVAGNDIIEVRMASSNGVHLSADMTQANGAISVYTGLGAQSGTPLIITNCVIGNIFMAGAGTNNTTITHPNGINTSDNLSIAYLTNAQVMQLFYYAFYIKNTGRVNSQSQPIFALVRLSANSNEDEIAEGVERLQITYGVDTDNDNTVNSYQTAAQVNTANNWNNVISVQVNLLLATIDNVTDRPRPYTFNGVTVTPTDRKIRREWVMFITLRNRGLPV</sequence>
<proteinExistence type="predicted"/>
<keyword evidence="3" id="KW-1185">Reference proteome</keyword>
<dbReference type="EMBL" id="UGOD01000001">
    <property type="protein sequence ID" value="STX50687.1"/>
    <property type="molecule type" value="Genomic_DNA"/>
</dbReference>
<keyword evidence="1" id="KW-1133">Transmembrane helix</keyword>
<reference evidence="2 3" key="1">
    <citation type="submission" date="2018-06" db="EMBL/GenBank/DDBJ databases">
        <authorList>
            <consortium name="Pathogen Informatics"/>
            <person name="Doyle S."/>
        </authorList>
    </citation>
    <scope>NUCLEOTIDE SEQUENCE [LARGE SCALE GENOMIC DNA]</scope>
    <source>
        <strain evidence="2 3">NCTC13316</strain>
    </source>
</reference>
<name>A0A378JI33_9GAMM</name>
<dbReference type="Pfam" id="PF16074">
    <property type="entry name" value="PilW"/>
    <property type="match status" value="1"/>
</dbReference>
<evidence type="ECO:0000313" key="2">
    <source>
        <dbReference type="EMBL" id="STX50687.1"/>
    </source>
</evidence>
<dbReference type="GO" id="GO:0043683">
    <property type="term" value="P:type IV pilus assembly"/>
    <property type="evidence" value="ECO:0007669"/>
    <property type="project" value="InterPro"/>
</dbReference>
<dbReference type="InterPro" id="IPR032092">
    <property type="entry name" value="PilW"/>
</dbReference>
<evidence type="ECO:0000256" key="1">
    <source>
        <dbReference type="SAM" id="Phobius"/>
    </source>
</evidence>
<keyword evidence="1" id="KW-0472">Membrane</keyword>